<protein>
    <recommendedName>
        <fullName evidence="3">Fibronectin type-III domain-containing protein</fullName>
    </recommendedName>
</protein>
<dbReference type="EMBL" id="CAAALY010121902">
    <property type="protein sequence ID" value="VEL31397.1"/>
    <property type="molecule type" value="Genomic_DNA"/>
</dbReference>
<dbReference type="AlphaFoldDB" id="A0A3S5CRW1"/>
<dbReference type="Proteomes" id="UP000784294">
    <property type="component" value="Unassembled WGS sequence"/>
</dbReference>
<sequence length="68" mass="7558">MIIHQSKRTIVHFENLPSGNGYQVFVRLFSGNRASPWSDGGYAMTAISPAKVYYEISTEMTSTLGKTN</sequence>
<evidence type="ECO:0008006" key="3">
    <source>
        <dbReference type="Google" id="ProtNLM"/>
    </source>
</evidence>
<comment type="caution">
    <text evidence="1">The sequence shown here is derived from an EMBL/GenBank/DDBJ whole genome shotgun (WGS) entry which is preliminary data.</text>
</comment>
<evidence type="ECO:0000313" key="1">
    <source>
        <dbReference type="EMBL" id="VEL31397.1"/>
    </source>
</evidence>
<proteinExistence type="predicted"/>
<evidence type="ECO:0000313" key="2">
    <source>
        <dbReference type="Proteomes" id="UP000784294"/>
    </source>
</evidence>
<name>A0A3S5CRW1_9PLAT</name>
<reference evidence="1" key="1">
    <citation type="submission" date="2018-11" db="EMBL/GenBank/DDBJ databases">
        <authorList>
            <consortium name="Pathogen Informatics"/>
        </authorList>
    </citation>
    <scope>NUCLEOTIDE SEQUENCE</scope>
</reference>
<gene>
    <name evidence="1" type="ORF">PXEA_LOCUS24837</name>
</gene>
<accession>A0A3S5CRW1</accession>
<organism evidence="1 2">
    <name type="scientific">Protopolystoma xenopodis</name>
    <dbReference type="NCBI Taxonomy" id="117903"/>
    <lineage>
        <taxon>Eukaryota</taxon>
        <taxon>Metazoa</taxon>
        <taxon>Spiralia</taxon>
        <taxon>Lophotrochozoa</taxon>
        <taxon>Platyhelminthes</taxon>
        <taxon>Monogenea</taxon>
        <taxon>Polyopisthocotylea</taxon>
        <taxon>Polystomatidea</taxon>
        <taxon>Polystomatidae</taxon>
        <taxon>Protopolystoma</taxon>
    </lineage>
</organism>
<keyword evidence="2" id="KW-1185">Reference proteome</keyword>